<protein>
    <submittedName>
        <fullName evidence="3">MCE family protein</fullName>
    </submittedName>
</protein>
<feature type="signal peptide" evidence="1">
    <location>
        <begin position="1"/>
        <end position="19"/>
    </location>
</feature>
<dbReference type="PANTHER" id="PTHR33371:SF4">
    <property type="entry name" value="INTERMEMBRANE PHOSPHOLIPID TRANSPORT SYSTEM BINDING PROTEIN MLAD"/>
    <property type="match status" value="1"/>
</dbReference>
<dbReference type="InterPro" id="IPR005693">
    <property type="entry name" value="Mce"/>
</dbReference>
<dbReference type="RefSeq" id="WP_195003188.1">
    <property type="nucleotide sequence ID" value="NZ_JADLQN010000002.1"/>
</dbReference>
<dbReference type="InterPro" id="IPR003399">
    <property type="entry name" value="Mce/MlaD"/>
</dbReference>
<dbReference type="NCBIfam" id="TIGR00996">
    <property type="entry name" value="Mtu_fam_mce"/>
    <property type="match status" value="1"/>
</dbReference>
<comment type="caution">
    <text evidence="3">The sequence shown here is derived from an EMBL/GenBank/DDBJ whole genome shotgun (WGS) entry which is preliminary data.</text>
</comment>
<name>A0ABS0DB60_9NOCA</name>
<evidence type="ECO:0000313" key="4">
    <source>
        <dbReference type="Proteomes" id="UP000707731"/>
    </source>
</evidence>
<sequence>MTIPRLLKLSVLLVTTGFAAGCLAGSVPGFSGSGSITITAEFDDAAGLFVGNSVAILGMPVGTVEVIEPNGESVHVTLTVDKSIAVPADAMAVTVSTSVLTDRHVEFTPPYRGEGPILRDGDHLGLDRTRTPVDVDSLLATADRLALELAGDGTGAGPVADLLDVASAITAGQGQNVRTALSELSRALRLSQDGGAETEEQITTIVTSLETLTAAAAANDATIREFGGKLGQLTDMLADEELGTGHTGAQLNALLLQATSLIEQNRENIRDVVTNTTTITDAVVDFRRNVAEVFDVLPLTLDNVYNAVDPNNRALRVHALVDRMIVDGQLAKEVCNLLGLRNLGCATGTLQDYGPDFGVVSMLEAMTGLPK</sequence>
<dbReference type="PANTHER" id="PTHR33371">
    <property type="entry name" value="INTERMEMBRANE PHOSPHOLIPID TRANSPORT SYSTEM BINDING PROTEIN MLAD-RELATED"/>
    <property type="match status" value="1"/>
</dbReference>
<keyword evidence="1" id="KW-0732">Signal</keyword>
<accession>A0ABS0DB60</accession>
<feature type="domain" description="Mce/MlaD" evidence="2">
    <location>
        <begin position="35"/>
        <end position="110"/>
    </location>
</feature>
<reference evidence="3 4" key="1">
    <citation type="submission" date="2020-10" db="EMBL/GenBank/DDBJ databases">
        <title>Identification of Nocardia species via Next-generation sequencing and recognition of intraspecies genetic diversity.</title>
        <authorList>
            <person name="Li P."/>
            <person name="Li P."/>
            <person name="Lu B."/>
        </authorList>
    </citation>
    <scope>NUCLEOTIDE SEQUENCE [LARGE SCALE GENOMIC DNA]</scope>
    <source>
        <strain evidence="3 4">BJ06-0143</strain>
    </source>
</reference>
<dbReference type="PROSITE" id="PS51257">
    <property type="entry name" value="PROKAR_LIPOPROTEIN"/>
    <property type="match status" value="1"/>
</dbReference>
<proteinExistence type="predicted"/>
<organism evidence="3 4">
    <name type="scientific">Nocardia higoensis</name>
    <dbReference type="NCBI Taxonomy" id="228599"/>
    <lineage>
        <taxon>Bacteria</taxon>
        <taxon>Bacillati</taxon>
        <taxon>Actinomycetota</taxon>
        <taxon>Actinomycetes</taxon>
        <taxon>Mycobacteriales</taxon>
        <taxon>Nocardiaceae</taxon>
        <taxon>Nocardia</taxon>
    </lineage>
</organism>
<gene>
    <name evidence="3" type="ORF">IU449_14310</name>
</gene>
<dbReference type="Proteomes" id="UP000707731">
    <property type="component" value="Unassembled WGS sequence"/>
</dbReference>
<feature type="chain" id="PRO_5045243890" evidence="1">
    <location>
        <begin position="20"/>
        <end position="371"/>
    </location>
</feature>
<evidence type="ECO:0000313" key="3">
    <source>
        <dbReference type="EMBL" id="MBF6355705.1"/>
    </source>
</evidence>
<dbReference type="EMBL" id="JADLQN010000002">
    <property type="protein sequence ID" value="MBF6355705.1"/>
    <property type="molecule type" value="Genomic_DNA"/>
</dbReference>
<evidence type="ECO:0000256" key="1">
    <source>
        <dbReference type="SAM" id="SignalP"/>
    </source>
</evidence>
<dbReference type="Pfam" id="PF02470">
    <property type="entry name" value="MlaD"/>
    <property type="match status" value="1"/>
</dbReference>
<dbReference type="InterPro" id="IPR052336">
    <property type="entry name" value="MlaD_Phospholipid_Transporter"/>
</dbReference>
<keyword evidence="4" id="KW-1185">Reference proteome</keyword>
<evidence type="ECO:0000259" key="2">
    <source>
        <dbReference type="Pfam" id="PF02470"/>
    </source>
</evidence>